<gene>
    <name evidence="1" type="ORF">E1298_03145</name>
</gene>
<dbReference type="PANTHER" id="PTHR34069">
    <property type="entry name" value="3-OXOACYL-[ACYL-CARRIER-PROTEIN] SYNTHASE 3"/>
    <property type="match status" value="1"/>
</dbReference>
<reference evidence="1 2" key="1">
    <citation type="submission" date="2019-03" db="EMBL/GenBank/DDBJ databases">
        <title>Draft genome sequences of novel Actinobacteria.</title>
        <authorList>
            <person name="Sahin N."/>
            <person name="Ay H."/>
            <person name="Saygin H."/>
        </authorList>
    </citation>
    <scope>NUCLEOTIDE SEQUENCE [LARGE SCALE GENOMIC DNA]</scope>
    <source>
        <strain evidence="1 2">H3C3</strain>
    </source>
</reference>
<dbReference type="AlphaFoldDB" id="A0A4R5C9B2"/>
<dbReference type="EMBL" id="SMKU01000006">
    <property type="protein sequence ID" value="TDD96451.1"/>
    <property type="molecule type" value="Genomic_DNA"/>
</dbReference>
<dbReference type="RefSeq" id="WP_131889202.1">
    <property type="nucleotide sequence ID" value="NZ_SMKU01000006.1"/>
</dbReference>
<dbReference type="Gene3D" id="3.40.47.10">
    <property type="match status" value="1"/>
</dbReference>
<evidence type="ECO:0000313" key="1">
    <source>
        <dbReference type="EMBL" id="TDD96451.1"/>
    </source>
</evidence>
<proteinExistence type="predicted"/>
<dbReference type="InterPro" id="IPR016039">
    <property type="entry name" value="Thiolase-like"/>
</dbReference>
<dbReference type="GO" id="GO:0044550">
    <property type="term" value="P:secondary metabolite biosynthetic process"/>
    <property type="evidence" value="ECO:0007669"/>
    <property type="project" value="TreeGrafter"/>
</dbReference>
<name>A0A4R5C9B2_9ACTN</name>
<evidence type="ECO:0000313" key="2">
    <source>
        <dbReference type="Proteomes" id="UP000294513"/>
    </source>
</evidence>
<dbReference type="Proteomes" id="UP000294513">
    <property type="component" value="Unassembled WGS sequence"/>
</dbReference>
<dbReference type="SUPFAM" id="SSF53901">
    <property type="entry name" value="Thiolase-like"/>
    <property type="match status" value="1"/>
</dbReference>
<evidence type="ECO:0008006" key="3">
    <source>
        <dbReference type="Google" id="ProtNLM"/>
    </source>
</evidence>
<organism evidence="1 2">
    <name type="scientific">Actinomadura rubrisoli</name>
    <dbReference type="NCBI Taxonomy" id="2530368"/>
    <lineage>
        <taxon>Bacteria</taxon>
        <taxon>Bacillati</taxon>
        <taxon>Actinomycetota</taxon>
        <taxon>Actinomycetes</taxon>
        <taxon>Streptosporangiales</taxon>
        <taxon>Thermomonosporaceae</taxon>
        <taxon>Actinomadura</taxon>
    </lineage>
</organism>
<comment type="caution">
    <text evidence="1">The sequence shown here is derived from an EMBL/GenBank/DDBJ whole genome shotgun (WGS) entry which is preliminary data.</text>
</comment>
<keyword evidence="2" id="KW-1185">Reference proteome</keyword>
<dbReference type="PANTHER" id="PTHR34069:SF3">
    <property type="entry name" value="ACYL-COA:ACYL-COA ALKYLTRANSFERASE"/>
    <property type="match status" value="1"/>
</dbReference>
<protein>
    <recommendedName>
        <fullName evidence="3">Beta-ketoacyl-[acyl-carrier-protein] synthase III N-terminal domain-containing protein</fullName>
    </recommendedName>
</protein>
<dbReference type="GO" id="GO:0016746">
    <property type="term" value="F:acyltransferase activity"/>
    <property type="evidence" value="ECO:0007669"/>
    <property type="project" value="UniProtKB-KW"/>
</dbReference>
<dbReference type="OrthoDB" id="6195581at2"/>
<sequence length="307" mass="31568">MAVSILASGVSLDPAVTGSVAHATRAARACLGRAPREVDAIDLLVDVGVYRDENIVEPAMAAMIQHELGIHLDYRGSQGGRPTLSFDLMNGACGLLTAVHVLSAILVTGKARYALVISCDAHPSGRPDARFPYASCGAALLLGHHEGPGGFGPVHFASGLGQSPVHGYLDLAGMGVEGAKTITVEGGPTTFGRLPDRAASIVRTCLSAEAADLEHTMIVTSRPQPGFADQLAGRLGISRDRVVSSRGTVSDPHTSALSIAFHQIATESADARHDGPLLFLALGPGDAAACAAYRPVSSASGTNPGRR</sequence>
<accession>A0A4R5C9B2</accession>